<sequence length="45" mass="5028">MALKRVVCAISGGVDSAVSAFLLKQRGYDVIGVHMVYIFWDKLNR</sequence>
<reference evidence="1" key="1">
    <citation type="submission" date="2023-11" db="EMBL/GenBank/DDBJ databases">
        <authorList>
            <person name="Poullet M."/>
        </authorList>
    </citation>
    <scope>NUCLEOTIDE SEQUENCE</scope>
    <source>
        <strain evidence="1">E1834</strain>
    </source>
</reference>
<protein>
    <submittedName>
        <fullName evidence="1">Uncharacterized protein</fullName>
    </submittedName>
</protein>
<dbReference type="EMBL" id="CAVMJV010000011">
    <property type="protein sequence ID" value="CAK5044556.1"/>
    <property type="molecule type" value="Genomic_DNA"/>
</dbReference>
<organism evidence="1 2">
    <name type="scientific">Meloidogyne enterolobii</name>
    <name type="common">Root-knot nematode worm</name>
    <name type="synonym">Meloidogyne mayaguensis</name>
    <dbReference type="NCBI Taxonomy" id="390850"/>
    <lineage>
        <taxon>Eukaryota</taxon>
        <taxon>Metazoa</taxon>
        <taxon>Ecdysozoa</taxon>
        <taxon>Nematoda</taxon>
        <taxon>Chromadorea</taxon>
        <taxon>Rhabditida</taxon>
        <taxon>Tylenchina</taxon>
        <taxon>Tylenchomorpha</taxon>
        <taxon>Tylenchoidea</taxon>
        <taxon>Meloidogynidae</taxon>
        <taxon>Meloidogyninae</taxon>
        <taxon>Meloidogyne</taxon>
    </lineage>
</organism>
<evidence type="ECO:0000313" key="1">
    <source>
        <dbReference type="EMBL" id="CAK5044556.1"/>
    </source>
</evidence>
<keyword evidence="2" id="KW-1185">Reference proteome</keyword>
<accession>A0ACB0YFG6</accession>
<evidence type="ECO:0000313" key="2">
    <source>
        <dbReference type="Proteomes" id="UP001497535"/>
    </source>
</evidence>
<gene>
    <name evidence="1" type="ORF">MENTE1834_LOCUS11505</name>
</gene>
<dbReference type="Proteomes" id="UP001497535">
    <property type="component" value="Unassembled WGS sequence"/>
</dbReference>
<comment type="caution">
    <text evidence="1">The sequence shown here is derived from an EMBL/GenBank/DDBJ whole genome shotgun (WGS) entry which is preliminary data.</text>
</comment>
<proteinExistence type="predicted"/>
<name>A0ACB0YFG6_MELEN</name>